<dbReference type="AlphaFoldDB" id="A0A7J6L5N2"/>
<organism evidence="3 4">
    <name type="scientific">Perkinsus chesapeaki</name>
    <name type="common">Clam parasite</name>
    <name type="synonym">Perkinsus andrewsi</name>
    <dbReference type="NCBI Taxonomy" id="330153"/>
    <lineage>
        <taxon>Eukaryota</taxon>
        <taxon>Sar</taxon>
        <taxon>Alveolata</taxon>
        <taxon>Perkinsozoa</taxon>
        <taxon>Perkinsea</taxon>
        <taxon>Perkinsida</taxon>
        <taxon>Perkinsidae</taxon>
        <taxon>Perkinsus</taxon>
    </lineage>
</organism>
<evidence type="ECO:0000256" key="1">
    <source>
        <dbReference type="SAM" id="MobiDB-lite"/>
    </source>
</evidence>
<gene>
    <name evidence="3" type="ORF">FOL47_009960</name>
</gene>
<sequence length="192" mass="20838">EALMKTCGMPLPSTTVYQCLYHGAVGVDDYPNWPKSVYKTFQGNSVRRAAIDTRHSHKDVTTPPERVAEVIHINESDFEGKIHLGPVDGESMDVSHGKGSSVRVIPITIFCIVTLSIVGIITRLVIVTRRINSKLAKASKIEDYDGNSMIEAKSENADDFVDEPDANSESTSAASEGTPSPLPTTPTHVNDD</sequence>
<feature type="transmembrane region" description="Helical" evidence="2">
    <location>
        <begin position="104"/>
        <end position="126"/>
    </location>
</feature>
<accession>A0A7J6L5N2</accession>
<feature type="non-terminal residue" evidence="3">
    <location>
        <position position="1"/>
    </location>
</feature>
<proteinExistence type="predicted"/>
<feature type="compositionally biased region" description="Acidic residues" evidence="1">
    <location>
        <begin position="157"/>
        <end position="166"/>
    </location>
</feature>
<comment type="caution">
    <text evidence="3">The sequence shown here is derived from an EMBL/GenBank/DDBJ whole genome shotgun (WGS) entry which is preliminary data.</text>
</comment>
<evidence type="ECO:0000313" key="3">
    <source>
        <dbReference type="EMBL" id="KAF4654483.1"/>
    </source>
</evidence>
<evidence type="ECO:0000256" key="2">
    <source>
        <dbReference type="SAM" id="Phobius"/>
    </source>
</evidence>
<dbReference type="Proteomes" id="UP000591131">
    <property type="component" value="Unassembled WGS sequence"/>
</dbReference>
<evidence type="ECO:0000313" key="4">
    <source>
        <dbReference type="Proteomes" id="UP000591131"/>
    </source>
</evidence>
<keyword evidence="2" id="KW-1133">Transmembrane helix</keyword>
<keyword evidence="2" id="KW-0472">Membrane</keyword>
<name>A0A7J6L5N2_PERCH</name>
<feature type="region of interest" description="Disordered" evidence="1">
    <location>
        <begin position="152"/>
        <end position="192"/>
    </location>
</feature>
<reference evidence="3 4" key="1">
    <citation type="submission" date="2020-04" db="EMBL/GenBank/DDBJ databases">
        <title>Perkinsus chesapeaki whole genome sequence.</title>
        <authorList>
            <person name="Bogema D.R."/>
        </authorList>
    </citation>
    <scope>NUCLEOTIDE SEQUENCE [LARGE SCALE GENOMIC DNA]</scope>
    <source>
        <strain evidence="3">ATCC PRA-425</strain>
    </source>
</reference>
<protein>
    <submittedName>
        <fullName evidence="3">Uncharacterized protein</fullName>
    </submittedName>
</protein>
<dbReference type="EMBL" id="JAAPAO010000730">
    <property type="protein sequence ID" value="KAF4654483.1"/>
    <property type="molecule type" value="Genomic_DNA"/>
</dbReference>
<keyword evidence="2" id="KW-0812">Transmembrane</keyword>
<keyword evidence="4" id="KW-1185">Reference proteome</keyword>
<feature type="compositionally biased region" description="Polar residues" evidence="1">
    <location>
        <begin position="167"/>
        <end position="178"/>
    </location>
</feature>